<organism evidence="2 3">
    <name type="scientific">Nocardiopsis composta</name>
    <dbReference type="NCBI Taxonomy" id="157465"/>
    <lineage>
        <taxon>Bacteria</taxon>
        <taxon>Bacillati</taxon>
        <taxon>Actinomycetota</taxon>
        <taxon>Actinomycetes</taxon>
        <taxon>Streptosporangiales</taxon>
        <taxon>Nocardiopsidaceae</taxon>
        <taxon>Nocardiopsis</taxon>
    </lineage>
</organism>
<protein>
    <recommendedName>
        <fullName evidence="1">DUF397 domain-containing protein</fullName>
    </recommendedName>
</protein>
<evidence type="ECO:0000259" key="1">
    <source>
        <dbReference type="Pfam" id="PF04149"/>
    </source>
</evidence>
<sequence>MNWAKSSYSQKGADNCVECRSDRREGVSIRDSRYPERGHLAFPRAEWQGFLDSVKRGEL</sequence>
<evidence type="ECO:0000313" key="2">
    <source>
        <dbReference type="EMBL" id="MBB5436004.1"/>
    </source>
</evidence>
<dbReference type="InterPro" id="IPR007278">
    <property type="entry name" value="DUF397"/>
</dbReference>
<proteinExistence type="predicted"/>
<feature type="domain" description="DUF397" evidence="1">
    <location>
        <begin position="2"/>
        <end position="55"/>
    </location>
</feature>
<comment type="caution">
    <text evidence="2">The sequence shown here is derived from an EMBL/GenBank/DDBJ whole genome shotgun (WGS) entry which is preliminary data.</text>
</comment>
<gene>
    <name evidence="2" type="ORF">HDA36_006152</name>
</gene>
<dbReference type="AlphaFoldDB" id="A0A7W8QTM2"/>
<dbReference type="Pfam" id="PF04149">
    <property type="entry name" value="DUF397"/>
    <property type="match status" value="1"/>
</dbReference>
<dbReference type="RefSeq" id="WP_246528815.1">
    <property type="nucleotide sequence ID" value="NZ_BAAAJD010000037.1"/>
</dbReference>
<name>A0A7W8QTM2_9ACTN</name>
<keyword evidence="3" id="KW-1185">Reference proteome</keyword>
<accession>A0A7W8QTM2</accession>
<dbReference type="Proteomes" id="UP000572635">
    <property type="component" value="Unassembled WGS sequence"/>
</dbReference>
<dbReference type="EMBL" id="JACHDB010000002">
    <property type="protein sequence ID" value="MBB5436004.1"/>
    <property type="molecule type" value="Genomic_DNA"/>
</dbReference>
<evidence type="ECO:0000313" key="3">
    <source>
        <dbReference type="Proteomes" id="UP000572635"/>
    </source>
</evidence>
<reference evidence="2 3" key="1">
    <citation type="submission" date="2020-08" db="EMBL/GenBank/DDBJ databases">
        <title>Sequencing the genomes of 1000 actinobacteria strains.</title>
        <authorList>
            <person name="Klenk H.-P."/>
        </authorList>
    </citation>
    <scope>NUCLEOTIDE SEQUENCE [LARGE SCALE GENOMIC DNA]</scope>
    <source>
        <strain evidence="2 3">DSM 44551</strain>
    </source>
</reference>